<dbReference type="EC" id="5.4.99.5" evidence="3"/>
<feature type="region of interest" description="Disordered" evidence="1">
    <location>
        <begin position="104"/>
        <end position="123"/>
    </location>
</feature>
<protein>
    <submittedName>
        <fullName evidence="3">Chorismate mutase</fullName>
        <ecNumber evidence="3">5.4.99.5</ecNumber>
    </submittedName>
</protein>
<dbReference type="RefSeq" id="WP_222965393.1">
    <property type="nucleotide sequence ID" value="NZ_JAINZZ010000031.1"/>
</dbReference>
<organism evidence="3 4">
    <name type="scientific">Actinacidiphila acidipaludis</name>
    <dbReference type="NCBI Taxonomy" id="2873382"/>
    <lineage>
        <taxon>Bacteria</taxon>
        <taxon>Bacillati</taxon>
        <taxon>Actinomycetota</taxon>
        <taxon>Actinomycetes</taxon>
        <taxon>Kitasatosporales</taxon>
        <taxon>Streptomycetaceae</taxon>
        <taxon>Actinacidiphila</taxon>
    </lineage>
</organism>
<dbReference type="GO" id="GO:0004106">
    <property type="term" value="F:chorismate mutase activity"/>
    <property type="evidence" value="ECO:0007669"/>
    <property type="project" value="UniProtKB-EC"/>
</dbReference>
<dbReference type="SMART" id="SM00830">
    <property type="entry name" value="CM_2"/>
    <property type="match status" value="1"/>
</dbReference>
<keyword evidence="4" id="KW-1185">Reference proteome</keyword>
<feature type="compositionally biased region" description="Basic and acidic residues" evidence="1">
    <location>
        <begin position="109"/>
        <end position="123"/>
    </location>
</feature>
<reference evidence="3 4" key="1">
    <citation type="submission" date="2021-08" db="EMBL/GenBank/DDBJ databases">
        <title>WGS of actinomycetes from Thailand.</title>
        <authorList>
            <person name="Thawai C."/>
        </authorList>
    </citation>
    <scope>NUCLEOTIDE SEQUENCE [LARGE SCALE GENOMIC DNA]</scope>
    <source>
        <strain evidence="3 4">PLK6-54</strain>
    </source>
</reference>
<name>A0ABS7QB41_9ACTN</name>
<sequence length="123" mass="13327">MTESTTTRTATDTGAHSPAGTGPETAEALIAERRERIDELDTRIIALVRERMDVSGQIQAARIGSGGRRVHLARELDVLRTYGTALGKPGTAVAMKLLELCRGGLTHEPAQRPAEERGRPRSR</sequence>
<dbReference type="NCBIfam" id="NF005894">
    <property type="entry name" value="PRK07857.1"/>
    <property type="match status" value="1"/>
</dbReference>
<accession>A0ABS7QB41</accession>
<comment type="caution">
    <text evidence="3">The sequence shown here is derived from an EMBL/GenBank/DDBJ whole genome shotgun (WGS) entry which is preliminary data.</text>
</comment>
<evidence type="ECO:0000313" key="3">
    <source>
        <dbReference type="EMBL" id="MBY8880400.1"/>
    </source>
</evidence>
<proteinExistence type="predicted"/>
<dbReference type="InterPro" id="IPR002701">
    <property type="entry name" value="CM_II_prokaryot"/>
</dbReference>
<feature type="region of interest" description="Disordered" evidence="1">
    <location>
        <begin position="1"/>
        <end position="26"/>
    </location>
</feature>
<dbReference type="PROSITE" id="PS51168">
    <property type="entry name" value="CHORISMATE_MUT_2"/>
    <property type="match status" value="1"/>
</dbReference>
<evidence type="ECO:0000256" key="1">
    <source>
        <dbReference type="SAM" id="MobiDB-lite"/>
    </source>
</evidence>
<dbReference type="Gene3D" id="1.20.59.10">
    <property type="entry name" value="Chorismate mutase"/>
    <property type="match status" value="1"/>
</dbReference>
<dbReference type="InterPro" id="IPR036263">
    <property type="entry name" value="Chorismate_II_sf"/>
</dbReference>
<evidence type="ECO:0000259" key="2">
    <source>
        <dbReference type="PROSITE" id="PS51168"/>
    </source>
</evidence>
<evidence type="ECO:0000313" key="4">
    <source>
        <dbReference type="Proteomes" id="UP000778578"/>
    </source>
</evidence>
<keyword evidence="3" id="KW-0413">Isomerase</keyword>
<dbReference type="InterPro" id="IPR036979">
    <property type="entry name" value="CM_dom_sf"/>
</dbReference>
<dbReference type="Proteomes" id="UP000778578">
    <property type="component" value="Unassembled WGS sequence"/>
</dbReference>
<feature type="domain" description="Chorismate mutase" evidence="2">
    <location>
        <begin position="24"/>
        <end position="123"/>
    </location>
</feature>
<dbReference type="SUPFAM" id="SSF48600">
    <property type="entry name" value="Chorismate mutase II"/>
    <property type="match status" value="1"/>
</dbReference>
<gene>
    <name evidence="3" type="ORF">K7862_22575</name>
</gene>
<dbReference type="EMBL" id="JAINZZ010000031">
    <property type="protein sequence ID" value="MBY8880400.1"/>
    <property type="molecule type" value="Genomic_DNA"/>
</dbReference>
<feature type="compositionally biased region" description="Low complexity" evidence="1">
    <location>
        <begin position="1"/>
        <end position="13"/>
    </location>
</feature>